<gene>
    <name evidence="2" type="ORF">IAC87_02475</name>
</gene>
<sequence length="265" mass="30355">MKLTLAALLFGGNLFAQTPADSVTIRGTVSDFNGNPMDSCTVMWQNPSFDNVTQTLTDSQGHYVARIPKGKYQSMGAVRLDDYPHTAKAGVSDADQRLEFWAWDFIADRDTTLDIRYHRMEVYGLRAFRIPGGMPTYQIFVRPMSLTRFQQIMKQGYDAKHGEDLSRIQQETSSKNAKGIFTAPHADQLKATVWIDGEEVPVLMKQEIKEYYEADEYGNAYLLTVDRPKHTTDLPYHIFKVELEDLEYGERGEGLYYMEKESYVK</sequence>
<dbReference type="GO" id="GO:0004180">
    <property type="term" value="F:carboxypeptidase activity"/>
    <property type="evidence" value="ECO:0007669"/>
    <property type="project" value="UniProtKB-KW"/>
</dbReference>
<evidence type="ECO:0000256" key="1">
    <source>
        <dbReference type="SAM" id="SignalP"/>
    </source>
</evidence>
<feature type="signal peptide" evidence="1">
    <location>
        <begin position="1"/>
        <end position="16"/>
    </location>
</feature>
<evidence type="ECO:0000313" key="3">
    <source>
        <dbReference type="Proteomes" id="UP000823772"/>
    </source>
</evidence>
<dbReference type="SUPFAM" id="SSF49464">
    <property type="entry name" value="Carboxypeptidase regulatory domain-like"/>
    <property type="match status" value="1"/>
</dbReference>
<reference evidence="2" key="1">
    <citation type="submission" date="2020-10" db="EMBL/GenBank/DDBJ databases">
        <authorList>
            <person name="Gilroy R."/>
        </authorList>
    </citation>
    <scope>NUCLEOTIDE SEQUENCE</scope>
    <source>
        <strain evidence="2">B3-2255</strain>
    </source>
</reference>
<accession>A0A9D9IZ15</accession>
<organism evidence="2 3">
    <name type="scientific">Candidatus Merdivivens faecigallinarum</name>
    <dbReference type="NCBI Taxonomy" id="2840871"/>
    <lineage>
        <taxon>Bacteria</taxon>
        <taxon>Pseudomonadati</taxon>
        <taxon>Bacteroidota</taxon>
        <taxon>Bacteroidia</taxon>
        <taxon>Bacteroidales</taxon>
        <taxon>Muribaculaceae</taxon>
        <taxon>Muribaculaceae incertae sedis</taxon>
        <taxon>Candidatus Merdivivens</taxon>
    </lineage>
</organism>
<keyword evidence="1" id="KW-0732">Signal</keyword>
<dbReference type="Proteomes" id="UP000823772">
    <property type="component" value="Unassembled WGS sequence"/>
</dbReference>
<comment type="caution">
    <text evidence="2">The sequence shown here is derived from an EMBL/GenBank/DDBJ whole genome shotgun (WGS) entry which is preliminary data.</text>
</comment>
<feature type="chain" id="PRO_5038824189" evidence="1">
    <location>
        <begin position="17"/>
        <end position="265"/>
    </location>
</feature>
<name>A0A9D9IZ15_9BACT</name>
<protein>
    <submittedName>
        <fullName evidence="2">Carboxypeptidase regulatory-like domain-containing protein</fullName>
    </submittedName>
</protein>
<dbReference type="Gene3D" id="2.60.40.1120">
    <property type="entry name" value="Carboxypeptidase-like, regulatory domain"/>
    <property type="match status" value="1"/>
</dbReference>
<keyword evidence="2" id="KW-0645">Protease</keyword>
<evidence type="ECO:0000313" key="2">
    <source>
        <dbReference type="EMBL" id="MBO8481394.1"/>
    </source>
</evidence>
<dbReference type="EMBL" id="JADILY010000051">
    <property type="protein sequence ID" value="MBO8481394.1"/>
    <property type="molecule type" value="Genomic_DNA"/>
</dbReference>
<dbReference type="InterPro" id="IPR008969">
    <property type="entry name" value="CarboxyPept-like_regulatory"/>
</dbReference>
<keyword evidence="2" id="KW-0378">Hydrolase</keyword>
<proteinExistence type="predicted"/>
<dbReference type="AlphaFoldDB" id="A0A9D9IZ15"/>
<reference evidence="2" key="2">
    <citation type="journal article" date="2021" name="PeerJ">
        <title>Extensive microbial diversity within the chicken gut microbiome revealed by metagenomics and culture.</title>
        <authorList>
            <person name="Gilroy R."/>
            <person name="Ravi A."/>
            <person name="Getino M."/>
            <person name="Pursley I."/>
            <person name="Horton D.L."/>
            <person name="Alikhan N.F."/>
            <person name="Baker D."/>
            <person name="Gharbi K."/>
            <person name="Hall N."/>
            <person name="Watson M."/>
            <person name="Adriaenssens E.M."/>
            <person name="Foster-Nyarko E."/>
            <person name="Jarju S."/>
            <person name="Secka A."/>
            <person name="Antonio M."/>
            <person name="Oren A."/>
            <person name="Chaudhuri R.R."/>
            <person name="La Ragione R."/>
            <person name="Hildebrand F."/>
            <person name="Pallen M.J."/>
        </authorList>
    </citation>
    <scope>NUCLEOTIDE SEQUENCE</scope>
    <source>
        <strain evidence="2">B3-2255</strain>
    </source>
</reference>
<keyword evidence="2" id="KW-0121">Carboxypeptidase</keyword>